<name>E1A2S8_9CAUD</name>
<dbReference type="Proteomes" id="UP000002236">
    <property type="component" value="Segment"/>
</dbReference>
<reference evidence="1 2" key="1">
    <citation type="journal article" date="2012" name="Vet. Microbiol.">
        <title>Complete genome sequence and characterization of a broad-host range T4-like bacteriophage phiAS5 infecting Aeromonas salmonicida subsp. salmonicida.</title>
        <authorList>
            <person name="Kim J.H."/>
            <person name="Son J.S."/>
            <person name="Choi Y.J."/>
            <person name="Choresca C.H.Jr."/>
            <person name="Shin S.P."/>
            <person name="Han J.E."/>
            <person name="Jun J.W."/>
            <person name="Park S.C."/>
        </authorList>
    </citation>
    <scope>NUCLEOTIDE SEQUENCE [LARGE SCALE GENOMIC DNA]</scope>
</reference>
<keyword evidence="2" id="KW-1185">Reference proteome</keyword>
<protein>
    <submittedName>
        <fullName evidence="1">Uncharacterized protein</fullName>
    </submittedName>
</protein>
<dbReference type="KEGG" id="vg:9861588"/>
<dbReference type="GeneID" id="9861588"/>
<accession>E1A2S8</accession>
<dbReference type="EMBL" id="HM452126">
    <property type="protein sequence ID" value="ADM80024.1"/>
    <property type="molecule type" value="Genomic_DNA"/>
</dbReference>
<evidence type="ECO:0000313" key="1">
    <source>
        <dbReference type="EMBL" id="ADM80024.1"/>
    </source>
</evidence>
<evidence type="ECO:0000313" key="2">
    <source>
        <dbReference type="Proteomes" id="UP000002236"/>
    </source>
</evidence>
<dbReference type="OrthoDB" id="25984at10239"/>
<proteinExistence type="predicted"/>
<sequence length="58" mass="6735">MNIFKRLLNRMKYKPMIKINAYAMQIHTASGASVCTPDGIAVKQRIERLKREMKINRG</sequence>
<dbReference type="RefSeq" id="YP_003969470.1">
    <property type="nucleotide sequence ID" value="NC_014636.1"/>
</dbReference>
<gene>
    <name evidence="1" type="ORF">phiAS5_ORF0181</name>
</gene>
<organism evidence="1 2">
    <name type="scientific">Aeromonas phage phiAS5</name>
    <dbReference type="NCBI Taxonomy" id="879630"/>
    <lineage>
        <taxon>Viruses</taxon>
        <taxon>Duplodnaviria</taxon>
        <taxon>Heunggongvirae</taxon>
        <taxon>Uroviricota</taxon>
        <taxon>Caudoviricetes</taxon>
        <taxon>Pantevenvirales</taxon>
        <taxon>Straboviridae</taxon>
        <taxon>Chrysonvirus</taxon>
        <taxon>Chrysonvirus as5</taxon>
    </lineage>
</organism>